<keyword evidence="2" id="KW-1185">Reference proteome</keyword>
<gene>
    <name evidence="1" type="ORF">Pan44_39920</name>
</gene>
<dbReference type="AlphaFoldDB" id="A0A517SII4"/>
<dbReference type="EMBL" id="CP036271">
    <property type="protein sequence ID" value="QDT55944.1"/>
    <property type="molecule type" value="Genomic_DNA"/>
</dbReference>
<sequence>MKTTGRVTKKLALRAGTRGKKVAGEPVLRPAATTGRVPRITKLMALAIKFDQMIRDGVVKDQAELARLGFVTRARVTQIMNLLNLAAPIQESLLSIALPSRGRDRITERQLRRLLEFNEWSGQSSVWSTLANVASWAQGAGSASRGARPQSRRRS</sequence>
<dbReference type="KEGG" id="ccos:Pan44_39920"/>
<protein>
    <submittedName>
        <fullName evidence="1">Uncharacterized protein</fullName>
    </submittedName>
</protein>
<dbReference type="SUPFAM" id="SSF109709">
    <property type="entry name" value="KorB DNA-binding domain-like"/>
    <property type="match status" value="1"/>
</dbReference>
<dbReference type="Proteomes" id="UP000315700">
    <property type="component" value="Chromosome"/>
</dbReference>
<organism evidence="1 2">
    <name type="scientific">Caulifigura coniformis</name>
    <dbReference type="NCBI Taxonomy" id="2527983"/>
    <lineage>
        <taxon>Bacteria</taxon>
        <taxon>Pseudomonadati</taxon>
        <taxon>Planctomycetota</taxon>
        <taxon>Planctomycetia</taxon>
        <taxon>Planctomycetales</taxon>
        <taxon>Planctomycetaceae</taxon>
        <taxon>Caulifigura</taxon>
    </lineage>
</organism>
<proteinExistence type="predicted"/>
<name>A0A517SII4_9PLAN</name>
<reference evidence="1 2" key="1">
    <citation type="submission" date="2019-02" db="EMBL/GenBank/DDBJ databases">
        <title>Deep-cultivation of Planctomycetes and their phenomic and genomic characterization uncovers novel biology.</title>
        <authorList>
            <person name="Wiegand S."/>
            <person name="Jogler M."/>
            <person name="Boedeker C."/>
            <person name="Pinto D."/>
            <person name="Vollmers J."/>
            <person name="Rivas-Marin E."/>
            <person name="Kohn T."/>
            <person name="Peeters S.H."/>
            <person name="Heuer A."/>
            <person name="Rast P."/>
            <person name="Oberbeckmann S."/>
            <person name="Bunk B."/>
            <person name="Jeske O."/>
            <person name="Meyerdierks A."/>
            <person name="Storesund J.E."/>
            <person name="Kallscheuer N."/>
            <person name="Luecker S."/>
            <person name="Lage O.M."/>
            <person name="Pohl T."/>
            <person name="Merkel B.J."/>
            <person name="Hornburger P."/>
            <person name="Mueller R.-W."/>
            <person name="Bruemmer F."/>
            <person name="Labrenz M."/>
            <person name="Spormann A.M."/>
            <person name="Op den Camp H."/>
            <person name="Overmann J."/>
            <person name="Amann R."/>
            <person name="Jetten M.S.M."/>
            <person name="Mascher T."/>
            <person name="Medema M.H."/>
            <person name="Devos D.P."/>
            <person name="Kaster A.-K."/>
            <person name="Ovreas L."/>
            <person name="Rohde M."/>
            <person name="Galperin M.Y."/>
            <person name="Jogler C."/>
        </authorList>
    </citation>
    <scope>NUCLEOTIDE SEQUENCE [LARGE SCALE GENOMIC DNA]</scope>
    <source>
        <strain evidence="1 2">Pan44</strain>
    </source>
</reference>
<evidence type="ECO:0000313" key="2">
    <source>
        <dbReference type="Proteomes" id="UP000315700"/>
    </source>
</evidence>
<accession>A0A517SII4</accession>
<evidence type="ECO:0000313" key="1">
    <source>
        <dbReference type="EMBL" id="QDT55944.1"/>
    </source>
</evidence>
<dbReference type="InParanoid" id="A0A517SII4"/>